<dbReference type="InterPro" id="IPR036188">
    <property type="entry name" value="FAD/NAD-bd_sf"/>
</dbReference>
<evidence type="ECO:0000256" key="11">
    <source>
        <dbReference type="NCBIfam" id="TIGR00551"/>
    </source>
</evidence>
<keyword evidence="16" id="KW-1185">Reference proteome</keyword>
<evidence type="ECO:0000256" key="12">
    <source>
        <dbReference type="RuleBase" id="RU362049"/>
    </source>
</evidence>
<evidence type="ECO:0000256" key="1">
    <source>
        <dbReference type="ARBA" id="ARBA00001974"/>
    </source>
</evidence>
<keyword evidence="7 12" id="KW-0662">Pyridine nucleotide biosynthesis</keyword>
<evidence type="ECO:0000256" key="6">
    <source>
        <dbReference type="ARBA" id="ARBA00022630"/>
    </source>
</evidence>
<dbReference type="Proteomes" id="UP000604381">
    <property type="component" value="Unassembled WGS sequence"/>
</dbReference>
<dbReference type="NCBIfam" id="TIGR00551">
    <property type="entry name" value="nadB"/>
    <property type="match status" value="1"/>
</dbReference>
<dbReference type="SUPFAM" id="SSF46977">
    <property type="entry name" value="Succinate dehydrogenase/fumarate reductase flavoprotein C-terminal domain"/>
    <property type="match status" value="1"/>
</dbReference>
<evidence type="ECO:0000256" key="9">
    <source>
        <dbReference type="ARBA" id="ARBA00023002"/>
    </source>
</evidence>
<reference evidence="15" key="1">
    <citation type="submission" date="2020-10" db="EMBL/GenBank/DDBJ databases">
        <title>An improved Amphimedon queenslandica hologenome assembly reveals how three proteobacterial symbionts can extend the metabolic phenotypic of their marine sponge host.</title>
        <authorList>
            <person name="Degnan B."/>
            <person name="Degnan S."/>
            <person name="Xiang X."/>
        </authorList>
    </citation>
    <scope>NUCLEOTIDE SEQUENCE</scope>
    <source>
        <strain evidence="15">AqS2</strain>
    </source>
</reference>
<evidence type="ECO:0000256" key="3">
    <source>
        <dbReference type="ARBA" id="ARBA00008562"/>
    </source>
</evidence>
<name>A0A930UBP9_9GAMM</name>
<dbReference type="FunFam" id="1.20.58.100:FF:000002">
    <property type="entry name" value="L-aspartate oxidase"/>
    <property type="match status" value="1"/>
</dbReference>
<evidence type="ECO:0000256" key="8">
    <source>
        <dbReference type="ARBA" id="ARBA00022827"/>
    </source>
</evidence>
<dbReference type="SUPFAM" id="SSF51905">
    <property type="entry name" value="FAD/NAD(P)-binding domain"/>
    <property type="match status" value="1"/>
</dbReference>
<dbReference type="PANTHER" id="PTHR42716:SF2">
    <property type="entry name" value="L-ASPARTATE OXIDASE, CHLOROPLASTIC"/>
    <property type="match status" value="1"/>
</dbReference>
<evidence type="ECO:0000313" key="16">
    <source>
        <dbReference type="Proteomes" id="UP000604381"/>
    </source>
</evidence>
<evidence type="ECO:0000256" key="5">
    <source>
        <dbReference type="ARBA" id="ARBA00021901"/>
    </source>
</evidence>
<organism evidence="15 16">
    <name type="scientific">Candidatus Amphirhobacter heronislandensis</name>
    <dbReference type="NCBI Taxonomy" id="1732024"/>
    <lineage>
        <taxon>Bacteria</taxon>
        <taxon>Pseudomonadati</taxon>
        <taxon>Pseudomonadota</taxon>
        <taxon>Gammaproteobacteria</taxon>
        <taxon>Candidatus Tethybacterales</taxon>
        <taxon>Candidatus Tethybacteraceae</taxon>
        <taxon>Candidatus Amphirhobacter</taxon>
    </lineage>
</organism>
<dbReference type="InterPro" id="IPR027477">
    <property type="entry name" value="Succ_DH/fumarate_Rdtase_cat_sf"/>
</dbReference>
<dbReference type="Gene3D" id="1.20.58.100">
    <property type="entry name" value="Fumarate reductase/succinate dehydrogenase flavoprotein-like, C-terminal domain"/>
    <property type="match status" value="1"/>
</dbReference>
<dbReference type="EMBL" id="JADHEI010000009">
    <property type="protein sequence ID" value="MBF2734638.1"/>
    <property type="molecule type" value="Genomic_DNA"/>
</dbReference>
<dbReference type="GO" id="GO:0034628">
    <property type="term" value="P:'de novo' NAD+ biosynthetic process from L-aspartate"/>
    <property type="evidence" value="ECO:0007669"/>
    <property type="project" value="TreeGrafter"/>
</dbReference>
<dbReference type="Pfam" id="PF00890">
    <property type="entry name" value="FAD_binding_2"/>
    <property type="match status" value="1"/>
</dbReference>
<evidence type="ECO:0000256" key="2">
    <source>
        <dbReference type="ARBA" id="ARBA00004950"/>
    </source>
</evidence>
<dbReference type="AlphaFoldDB" id="A0A930UBP9"/>
<gene>
    <name evidence="15" type="primary">nadB</name>
    <name evidence="15" type="ORF">ISN26_00840</name>
</gene>
<evidence type="ECO:0000259" key="13">
    <source>
        <dbReference type="Pfam" id="PF00890"/>
    </source>
</evidence>
<evidence type="ECO:0000259" key="14">
    <source>
        <dbReference type="Pfam" id="PF02910"/>
    </source>
</evidence>
<comment type="function">
    <text evidence="12">Catalyzes the oxidation of L-aspartate to iminoaspartate.</text>
</comment>
<comment type="caution">
    <text evidence="15">The sequence shown here is derived from an EMBL/GenBank/DDBJ whole genome shotgun (WGS) entry which is preliminary data.</text>
</comment>
<comment type="pathway">
    <text evidence="2 12">Cofactor biosynthesis; NAD(+) biosynthesis; iminoaspartate from L-aspartate (oxidase route): step 1/1.</text>
</comment>
<dbReference type="PANTHER" id="PTHR42716">
    <property type="entry name" value="L-ASPARTATE OXIDASE"/>
    <property type="match status" value="1"/>
</dbReference>
<evidence type="ECO:0000313" key="15">
    <source>
        <dbReference type="EMBL" id="MBF2734638.1"/>
    </source>
</evidence>
<evidence type="ECO:0000256" key="10">
    <source>
        <dbReference type="ARBA" id="ARBA00048305"/>
    </source>
</evidence>
<dbReference type="NCBIfam" id="NF006567">
    <property type="entry name" value="PRK09077.1"/>
    <property type="match status" value="1"/>
</dbReference>
<comment type="similarity">
    <text evidence="3 12">Belongs to the FAD-dependent oxidoreductase 2 family. NadB subfamily.</text>
</comment>
<dbReference type="Pfam" id="PF02910">
    <property type="entry name" value="Succ_DH_flav_C"/>
    <property type="match status" value="1"/>
</dbReference>
<accession>A0A930UBP9</accession>
<protein>
    <recommendedName>
        <fullName evidence="5 11">L-aspartate oxidase</fullName>
        <ecNumber evidence="4 11">1.4.3.16</ecNumber>
    </recommendedName>
</protein>
<feature type="domain" description="FAD-dependent oxidoreductase 2 FAD-binding" evidence="13">
    <location>
        <begin position="10"/>
        <end position="381"/>
    </location>
</feature>
<sequence length="536" mass="56742">MREDPGSSCDVAVIGAGLAGLAHVLALDPSLRVALFCKGETVGGASSWAQGGMAAVVAAGDSEDEHIEDTLRAGRGLCDPAAVAAIVADGGKAVEWLEKQGVAFARSESGDFDLGREGGHGKRRIVHVSDATGAALVAALFAKVQQLPNVTIHTGAVAVDLVVEDGAVRGLYVLRRGSGQVDTVAARAVVLATGGIGKVYRYTTNPDEATGDGVAMAWRAGCQVANMEFVQFHPTALFHPHAKSVLISEACRGEGALLVNAARKRFMPAYHPDAELAPRDVVAQAIDAEIKRTGADCMHLDFAPVPEAVIDRRFPGIKRRCAELGIAIPKDLVPVVPSAHYLCGGIATDIAGATAVAGLYAIGETGSTGLHGANRLASNSLLECIVVARNAAARASRSLPPAPAAIPRWDDSRVGPAHEEVMVAHNWDEIRRMMWNYVGIVRSDERLERAQRRLAVIAEEIGDHYRRFVVSSDFIEVRNLLLCAQLIIRSAAERRESRGLHFNQDCPAQLPEAKSTVLSKQAPAPADIIEGVIHAN</sequence>
<keyword evidence="9 12" id="KW-0560">Oxidoreductase</keyword>
<dbReference type="InterPro" id="IPR015939">
    <property type="entry name" value="Fum_Rdtase/Succ_DH_flav-like_C"/>
</dbReference>
<keyword evidence="8 12" id="KW-0274">FAD</keyword>
<dbReference type="GO" id="GO:0005737">
    <property type="term" value="C:cytoplasm"/>
    <property type="evidence" value="ECO:0007669"/>
    <property type="project" value="UniProtKB-SubCell"/>
</dbReference>
<dbReference type="EC" id="1.4.3.16" evidence="4 11"/>
<dbReference type="SUPFAM" id="SSF56425">
    <property type="entry name" value="Succinate dehydrogenase/fumarate reductase flavoprotein, catalytic domain"/>
    <property type="match status" value="1"/>
</dbReference>
<comment type="subcellular location">
    <subcellularLocation>
        <location evidence="12">Cytoplasm</location>
    </subcellularLocation>
</comment>
<dbReference type="Gene3D" id="3.90.700.10">
    <property type="entry name" value="Succinate dehydrogenase/fumarate reductase flavoprotein, catalytic domain"/>
    <property type="match status" value="1"/>
</dbReference>
<dbReference type="FunFam" id="3.90.700.10:FF:000002">
    <property type="entry name" value="L-aspartate oxidase"/>
    <property type="match status" value="1"/>
</dbReference>
<dbReference type="GO" id="GO:0008734">
    <property type="term" value="F:L-aspartate oxidase activity"/>
    <property type="evidence" value="ECO:0007669"/>
    <property type="project" value="UniProtKB-UniRule"/>
</dbReference>
<evidence type="ECO:0000256" key="7">
    <source>
        <dbReference type="ARBA" id="ARBA00022642"/>
    </source>
</evidence>
<dbReference type="InterPro" id="IPR003953">
    <property type="entry name" value="FAD-dep_OxRdtase_2_FAD-bd"/>
</dbReference>
<dbReference type="Gene3D" id="3.50.50.60">
    <property type="entry name" value="FAD/NAD(P)-binding domain"/>
    <property type="match status" value="1"/>
</dbReference>
<comment type="catalytic activity">
    <reaction evidence="10">
        <text>L-aspartate + O2 = iminosuccinate + H2O2</text>
        <dbReference type="Rhea" id="RHEA:25876"/>
        <dbReference type="ChEBI" id="CHEBI:15379"/>
        <dbReference type="ChEBI" id="CHEBI:16240"/>
        <dbReference type="ChEBI" id="CHEBI:29991"/>
        <dbReference type="ChEBI" id="CHEBI:77875"/>
        <dbReference type="EC" id="1.4.3.16"/>
    </reaction>
    <physiologicalReaction direction="left-to-right" evidence="10">
        <dbReference type="Rhea" id="RHEA:25877"/>
    </physiologicalReaction>
</comment>
<evidence type="ECO:0000256" key="4">
    <source>
        <dbReference type="ARBA" id="ARBA00012173"/>
    </source>
</evidence>
<proteinExistence type="inferred from homology"/>
<feature type="domain" description="Fumarate reductase/succinate dehydrogenase flavoprotein-like C-terminal" evidence="14">
    <location>
        <begin position="428"/>
        <end position="508"/>
    </location>
</feature>
<keyword evidence="6 12" id="KW-0285">Flavoprotein</keyword>
<dbReference type="InterPro" id="IPR005288">
    <property type="entry name" value="NadB"/>
</dbReference>
<comment type="cofactor">
    <cofactor evidence="1 12">
        <name>FAD</name>
        <dbReference type="ChEBI" id="CHEBI:57692"/>
    </cofactor>
</comment>
<dbReference type="InterPro" id="IPR037099">
    <property type="entry name" value="Fum_R/Succ_DH_flav-like_C_sf"/>
</dbReference>